<evidence type="ECO:0000256" key="9">
    <source>
        <dbReference type="ARBA" id="ARBA00022989"/>
    </source>
</evidence>
<keyword evidence="6 15" id="KW-0677">Repeat</keyword>
<dbReference type="GO" id="GO:0030097">
    <property type="term" value="P:hemopoiesis"/>
    <property type="evidence" value="ECO:0007669"/>
    <property type="project" value="UniProtKB-ARBA"/>
</dbReference>
<protein>
    <recommendedName>
        <fullName evidence="15">Delta-like protein</fullName>
    </recommendedName>
</protein>
<dbReference type="FunFam" id="2.10.25.10:FF:000004">
    <property type="entry name" value="Neurogenic locus notch 1"/>
    <property type="match status" value="1"/>
</dbReference>
<comment type="caution">
    <text evidence="21">The sequence shown here is derived from an EMBL/GenBank/DDBJ whole genome shotgun (WGS) entry which is preliminary data.</text>
</comment>
<feature type="domain" description="EGF-like" evidence="19">
    <location>
        <begin position="351"/>
        <end position="387"/>
    </location>
</feature>
<feature type="disulfide bond" evidence="13">
    <location>
        <begin position="263"/>
        <end position="272"/>
    </location>
</feature>
<feature type="domain" description="EGF-like" evidence="19">
    <location>
        <begin position="275"/>
        <end position="311"/>
    </location>
</feature>
<keyword evidence="7" id="KW-0221">Differentiation</keyword>
<dbReference type="PANTHER" id="PTHR24049">
    <property type="entry name" value="CRUMBS FAMILY MEMBER"/>
    <property type="match status" value="1"/>
</dbReference>
<feature type="domain" description="EGF-like" evidence="19">
    <location>
        <begin position="237"/>
        <end position="273"/>
    </location>
</feature>
<dbReference type="GO" id="GO:0042063">
    <property type="term" value="P:gliogenesis"/>
    <property type="evidence" value="ECO:0007669"/>
    <property type="project" value="UniProtKB-ARBA"/>
</dbReference>
<keyword evidence="2 15" id="KW-0217">Developmental protein</keyword>
<keyword evidence="10 15" id="KW-0472">Membrane</keyword>
<feature type="compositionally biased region" description="Polar residues" evidence="16">
    <location>
        <begin position="666"/>
        <end position="684"/>
    </location>
</feature>
<dbReference type="Proteomes" id="UP001283361">
    <property type="component" value="Unassembled WGS sequence"/>
</dbReference>
<dbReference type="PROSITE" id="PS51051">
    <property type="entry name" value="DSL"/>
    <property type="match status" value="1"/>
</dbReference>
<dbReference type="Gene3D" id="2.10.25.10">
    <property type="entry name" value="Laminin"/>
    <property type="match status" value="8"/>
</dbReference>
<evidence type="ECO:0000256" key="5">
    <source>
        <dbReference type="ARBA" id="ARBA00022729"/>
    </source>
</evidence>
<feature type="disulfide bond" evidence="13">
    <location>
        <begin position="225"/>
        <end position="234"/>
    </location>
</feature>
<dbReference type="Pfam" id="PF01414">
    <property type="entry name" value="DSL"/>
    <property type="match status" value="1"/>
</dbReference>
<keyword evidence="4 15" id="KW-0812">Transmembrane</keyword>
<dbReference type="PROSITE" id="PS01186">
    <property type="entry name" value="EGF_2"/>
    <property type="match status" value="8"/>
</dbReference>
<feature type="domain" description="EGF-like" evidence="19">
    <location>
        <begin position="427"/>
        <end position="463"/>
    </location>
</feature>
<organism evidence="21 22">
    <name type="scientific">Elysia crispata</name>
    <name type="common">lettuce slug</name>
    <dbReference type="NCBI Taxonomy" id="231223"/>
    <lineage>
        <taxon>Eukaryota</taxon>
        <taxon>Metazoa</taxon>
        <taxon>Spiralia</taxon>
        <taxon>Lophotrochozoa</taxon>
        <taxon>Mollusca</taxon>
        <taxon>Gastropoda</taxon>
        <taxon>Heterobranchia</taxon>
        <taxon>Euthyneura</taxon>
        <taxon>Panpulmonata</taxon>
        <taxon>Sacoglossa</taxon>
        <taxon>Placobranchoidea</taxon>
        <taxon>Plakobranchidae</taxon>
        <taxon>Elysia</taxon>
    </lineage>
</organism>
<dbReference type="GO" id="GO:0035282">
    <property type="term" value="P:segmentation"/>
    <property type="evidence" value="ECO:0007669"/>
    <property type="project" value="UniProtKB-ARBA"/>
</dbReference>
<feature type="compositionally biased region" description="Low complexity" evidence="16">
    <location>
        <begin position="709"/>
        <end position="721"/>
    </location>
</feature>
<dbReference type="FunFam" id="2.10.25.10:FF:000012">
    <property type="entry name" value="Delta-like protein"/>
    <property type="match status" value="1"/>
</dbReference>
<dbReference type="InterPro" id="IPR051022">
    <property type="entry name" value="Notch_Cell-Fate_Det"/>
</dbReference>
<dbReference type="Pfam" id="PF00008">
    <property type="entry name" value="EGF"/>
    <property type="match status" value="7"/>
</dbReference>
<evidence type="ECO:0000256" key="17">
    <source>
        <dbReference type="SAM" id="Phobius"/>
    </source>
</evidence>
<feature type="domain" description="EGF-like" evidence="19">
    <location>
        <begin position="197"/>
        <end position="235"/>
    </location>
</feature>
<evidence type="ECO:0000256" key="18">
    <source>
        <dbReference type="SAM" id="SignalP"/>
    </source>
</evidence>
<dbReference type="FunFam" id="2.10.25.10:FF:000143">
    <property type="entry name" value="Protein crumbs 1"/>
    <property type="match status" value="1"/>
</dbReference>
<feature type="signal peptide" evidence="18">
    <location>
        <begin position="1"/>
        <end position="23"/>
    </location>
</feature>
<dbReference type="Pfam" id="PF21700">
    <property type="entry name" value="EGF_DL_JAG"/>
    <property type="match status" value="1"/>
</dbReference>
<dbReference type="InterPro" id="IPR009030">
    <property type="entry name" value="Growth_fac_rcpt_cys_sf"/>
</dbReference>
<keyword evidence="8" id="KW-0832">Ubl conjugation</keyword>
<feature type="domain" description="EGF-like" evidence="19">
    <location>
        <begin position="313"/>
        <end position="349"/>
    </location>
</feature>
<dbReference type="GO" id="GO:0005886">
    <property type="term" value="C:plasma membrane"/>
    <property type="evidence" value="ECO:0007669"/>
    <property type="project" value="UniProtKB-ARBA"/>
</dbReference>
<keyword evidence="22" id="KW-1185">Reference proteome</keyword>
<dbReference type="PROSITE" id="PS01187">
    <property type="entry name" value="EGF_CA"/>
    <property type="match status" value="3"/>
</dbReference>
<dbReference type="InterPro" id="IPR001881">
    <property type="entry name" value="EGF-like_Ca-bd_dom"/>
</dbReference>
<dbReference type="PRINTS" id="PR00010">
    <property type="entry name" value="EGFBLOOD"/>
</dbReference>
<keyword evidence="3 13" id="KW-0245">EGF-like domain</keyword>
<feature type="disulfide bond" evidence="13">
    <location>
        <begin position="453"/>
        <end position="462"/>
    </location>
</feature>
<dbReference type="FunFam" id="2.10.25.10:FF:000122">
    <property type="entry name" value="Protein crumbs homolog 2"/>
    <property type="match status" value="1"/>
</dbReference>
<evidence type="ECO:0000256" key="2">
    <source>
        <dbReference type="ARBA" id="ARBA00022473"/>
    </source>
</evidence>
<feature type="region of interest" description="Disordered" evidence="16">
    <location>
        <begin position="647"/>
        <end position="686"/>
    </location>
</feature>
<evidence type="ECO:0000256" key="16">
    <source>
        <dbReference type="SAM" id="MobiDB-lite"/>
    </source>
</evidence>
<dbReference type="GO" id="GO:0048646">
    <property type="term" value="P:anatomical structure formation involved in morphogenesis"/>
    <property type="evidence" value="ECO:0007669"/>
    <property type="project" value="UniProtKB-ARBA"/>
</dbReference>
<dbReference type="GO" id="GO:0003008">
    <property type="term" value="P:system process"/>
    <property type="evidence" value="ECO:0007669"/>
    <property type="project" value="UniProtKB-ARBA"/>
</dbReference>
<comment type="subcellular location">
    <subcellularLocation>
        <location evidence="1 15">Membrane</location>
        <topology evidence="1 15">Single-pass type I membrane protein</topology>
    </subcellularLocation>
</comment>
<evidence type="ECO:0000256" key="12">
    <source>
        <dbReference type="ARBA" id="ARBA00023180"/>
    </source>
</evidence>
<feature type="chain" id="PRO_5042298005" description="Delta-like protein" evidence="18">
    <location>
        <begin position="24"/>
        <end position="857"/>
    </location>
</feature>
<dbReference type="GO" id="GO:0030855">
    <property type="term" value="P:epithelial cell differentiation"/>
    <property type="evidence" value="ECO:0007669"/>
    <property type="project" value="UniProtKB-ARBA"/>
</dbReference>
<dbReference type="PROSITE" id="PS50026">
    <property type="entry name" value="EGF_3"/>
    <property type="match status" value="7"/>
</dbReference>
<evidence type="ECO:0000256" key="13">
    <source>
        <dbReference type="PROSITE-ProRule" id="PRU00076"/>
    </source>
</evidence>
<keyword evidence="12" id="KW-0325">Glycoprotein</keyword>
<dbReference type="InterPro" id="IPR018097">
    <property type="entry name" value="EGF_Ca-bd_CS"/>
</dbReference>
<feature type="domain" description="EGF-like" evidence="19">
    <location>
        <begin position="389"/>
        <end position="425"/>
    </location>
</feature>
<feature type="disulfide bond" evidence="13">
    <location>
        <begin position="301"/>
        <end position="310"/>
    </location>
</feature>
<dbReference type="EMBL" id="JAWDGP010004825">
    <property type="protein sequence ID" value="KAK3761823.1"/>
    <property type="molecule type" value="Genomic_DNA"/>
</dbReference>
<feature type="transmembrane region" description="Helical" evidence="17">
    <location>
        <begin position="527"/>
        <end position="551"/>
    </location>
</feature>
<keyword evidence="5 15" id="KW-0732">Signal</keyword>
<reference evidence="21" key="1">
    <citation type="journal article" date="2023" name="G3 (Bethesda)">
        <title>A reference genome for the long-term kleptoplast-retaining sea slug Elysia crispata morphotype clarki.</title>
        <authorList>
            <person name="Eastman K.E."/>
            <person name="Pendleton A.L."/>
            <person name="Shaikh M.A."/>
            <person name="Suttiyut T."/>
            <person name="Ogas R."/>
            <person name="Tomko P."/>
            <person name="Gavelis G."/>
            <person name="Widhalm J.R."/>
            <person name="Wisecaver J.H."/>
        </authorList>
    </citation>
    <scope>NUCLEOTIDE SEQUENCE</scope>
    <source>
        <strain evidence="21">ECLA1</strain>
    </source>
</reference>
<evidence type="ECO:0000256" key="7">
    <source>
        <dbReference type="ARBA" id="ARBA00022782"/>
    </source>
</evidence>
<evidence type="ECO:0000256" key="10">
    <source>
        <dbReference type="ARBA" id="ARBA00023136"/>
    </source>
</evidence>
<evidence type="ECO:0000313" key="22">
    <source>
        <dbReference type="Proteomes" id="UP001283361"/>
    </source>
</evidence>
<dbReference type="FunFam" id="2.10.25.10:FF:000321">
    <property type="entry name" value="Protein delta homolog 1"/>
    <property type="match status" value="1"/>
</dbReference>
<dbReference type="FunFam" id="2.10.25.10:FF:000230">
    <property type="entry name" value="Delta-like protein"/>
    <property type="match status" value="1"/>
</dbReference>
<dbReference type="GO" id="GO:0005509">
    <property type="term" value="F:calcium ion binding"/>
    <property type="evidence" value="ECO:0007669"/>
    <property type="project" value="InterPro"/>
</dbReference>
<dbReference type="FunFam" id="2.10.25.10:FF:000018">
    <property type="entry name" value="Delta-like 1"/>
    <property type="match status" value="1"/>
</dbReference>
<dbReference type="FunFam" id="2.10.25.10:FF:000064">
    <property type="entry name" value="Delta-like protein"/>
    <property type="match status" value="1"/>
</dbReference>
<dbReference type="GO" id="GO:0048666">
    <property type="term" value="P:neuron development"/>
    <property type="evidence" value="ECO:0007669"/>
    <property type="project" value="UniProtKB-ARBA"/>
</dbReference>
<dbReference type="AlphaFoldDB" id="A0AAE0Z2Z0"/>
<dbReference type="GO" id="GO:0051241">
    <property type="term" value="P:negative regulation of multicellular organismal process"/>
    <property type="evidence" value="ECO:0007669"/>
    <property type="project" value="UniProtKB-ARBA"/>
</dbReference>
<feature type="region of interest" description="Disordered" evidence="16">
    <location>
        <begin position="485"/>
        <end position="518"/>
    </location>
</feature>
<dbReference type="GO" id="GO:0009952">
    <property type="term" value="P:anterior/posterior pattern specification"/>
    <property type="evidence" value="ECO:0007669"/>
    <property type="project" value="UniProtKB-ARBA"/>
</dbReference>
<evidence type="ECO:0000256" key="8">
    <source>
        <dbReference type="ARBA" id="ARBA00022843"/>
    </source>
</evidence>
<dbReference type="GO" id="GO:0035239">
    <property type="term" value="P:tube morphogenesis"/>
    <property type="evidence" value="ECO:0007669"/>
    <property type="project" value="UniProtKB-ARBA"/>
</dbReference>
<dbReference type="PROSITE" id="PS00022">
    <property type="entry name" value="EGF_1"/>
    <property type="match status" value="7"/>
</dbReference>
<feature type="disulfide bond" evidence="13">
    <location>
        <begin position="415"/>
        <end position="424"/>
    </location>
</feature>
<evidence type="ECO:0000259" key="20">
    <source>
        <dbReference type="PROSITE" id="PS51051"/>
    </source>
</evidence>
<comment type="caution">
    <text evidence="13">Lacks conserved residue(s) required for the propagation of feature annotation.</text>
</comment>
<feature type="disulfide bond" evidence="14">
    <location>
        <begin position="101"/>
        <end position="113"/>
    </location>
</feature>
<evidence type="ECO:0000313" key="21">
    <source>
        <dbReference type="EMBL" id="KAK3761823.1"/>
    </source>
</evidence>
<evidence type="ECO:0000256" key="3">
    <source>
        <dbReference type="ARBA" id="ARBA00022536"/>
    </source>
</evidence>
<sequence length="857" mass="93629">MSARATRVLAMWTLDLLPHRCESAQPIVHSMVGLGRPGESNPSLRPTRRSVLISRLATNRNSVSGEEWTQYVKTFDYAELTYAFRFLCDQNYYGPQCATLCRPRDDEFGHYSCSSNGTRTCLDSWEGKYCDEAICLPGCVESNGFCDVPNECQCKLGWQGKYCDECIPYLGCHHGTCQKPWECNCEEGWGGQLCNQDLNFCTHHRPCKNGGLCTNSGQGSYTCSCPSGYEGDNCEREVGDCQNVPCLNEGKCRNEGGRYKCECPQGFYGPQCEKQAISCLAKPCMNGATCVEQQDSYYCICPAGYTDYNCATDIDECQSSPCQNNGRCIDQLDGYRCVCQSGFTGPECQRNVDDCAGNPCGEHGYCVDLVNDYRCQCQAGFVGSLCQEDVDDCDMRPCANGGRCTDLPNDFQCDCAPGFEGKDCSLMIDECRGSPCLHGGICQDQLADYTCSCPEGFWGKNCEKYEGMPIDPDNNHNKGVDGIKNTTFTARPPASPTTVGNGDLSGQMDSSTGDQDDGENGLNMTQLLVIVCLGVGIPLILIIIAVTILLCRKRSYLQQRHTQQNLENMAREKERHYINNMNNKSSTTVSSNLSSPTSDANIFTTLPNSASNSSSIKISNEEQQDINKLKAKHLMLAGDCGLTSSYSSDMETPASTPTGGGGGSTLNQHMSGTGPQQRNPNTACPSGYLRDVVAITHKELRLQTPSPPSSSSSSVLPSSSSACPATKGARRGSDCNLDFEKTYRRLDVDSLQADTKRPLSEYQRHHSQHKKALTAVSPPQVPLDYSASDSTAPSNISTINTVSSRDTNTAAYNSPTTVYLGGYNSSLPSLTPQQQQLLQEQLKRHSRYDEDFLATEV</sequence>
<feature type="disulfide bond" evidence="13">
    <location>
        <begin position="377"/>
        <end position="386"/>
    </location>
</feature>
<dbReference type="GO" id="GO:0019904">
    <property type="term" value="F:protein domain specific binding"/>
    <property type="evidence" value="ECO:0007669"/>
    <property type="project" value="UniProtKB-ARBA"/>
</dbReference>
<feature type="disulfide bond" evidence="14">
    <location>
        <begin position="121"/>
        <end position="130"/>
    </location>
</feature>
<dbReference type="SUPFAM" id="SSF57196">
    <property type="entry name" value="EGF/Laminin"/>
    <property type="match status" value="1"/>
</dbReference>
<keyword evidence="9 15" id="KW-1133">Transmembrane helix</keyword>
<feature type="region of interest" description="Disordered" evidence="16">
    <location>
        <begin position="758"/>
        <end position="778"/>
    </location>
</feature>
<evidence type="ECO:0000256" key="14">
    <source>
        <dbReference type="PROSITE-ProRule" id="PRU00377"/>
    </source>
</evidence>
<evidence type="ECO:0000259" key="19">
    <source>
        <dbReference type="PROSITE" id="PS50026"/>
    </source>
</evidence>
<dbReference type="SMART" id="SM00179">
    <property type="entry name" value="EGF_CA"/>
    <property type="match status" value="7"/>
</dbReference>
<name>A0AAE0Z2Z0_9GAST</name>
<feature type="domain" description="DSL" evidence="20">
    <location>
        <begin position="86"/>
        <end position="130"/>
    </location>
</feature>
<dbReference type="InterPro" id="IPR000742">
    <property type="entry name" value="EGF"/>
</dbReference>
<dbReference type="GO" id="GO:0007154">
    <property type="term" value="P:cell communication"/>
    <property type="evidence" value="ECO:0007669"/>
    <property type="project" value="InterPro"/>
</dbReference>
<feature type="disulfide bond" evidence="13">
    <location>
        <begin position="339"/>
        <end position="348"/>
    </location>
</feature>
<dbReference type="PROSITE" id="PS00010">
    <property type="entry name" value="ASX_HYDROXYL"/>
    <property type="match status" value="5"/>
</dbReference>
<proteinExistence type="predicted"/>
<dbReference type="InterPro" id="IPR000152">
    <property type="entry name" value="EGF-type_Asp/Asn_hydroxyl_site"/>
</dbReference>
<dbReference type="SMART" id="SM00051">
    <property type="entry name" value="DSL"/>
    <property type="match status" value="1"/>
</dbReference>
<evidence type="ECO:0000256" key="4">
    <source>
        <dbReference type="ARBA" id="ARBA00022692"/>
    </source>
</evidence>
<feature type="disulfide bond" evidence="14">
    <location>
        <begin position="88"/>
        <end position="97"/>
    </location>
</feature>
<keyword evidence="11 13" id="KW-1015">Disulfide bond</keyword>
<accession>A0AAE0Z2Z0</accession>
<evidence type="ECO:0000256" key="11">
    <source>
        <dbReference type="ARBA" id="ARBA00023157"/>
    </source>
</evidence>
<evidence type="ECO:0000256" key="15">
    <source>
        <dbReference type="RuleBase" id="RU280815"/>
    </source>
</evidence>
<evidence type="ECO:0000256" key="1">
    <source>
        <dbReference type="ARBA" id="ARBA00004479"/>
    </source>
</evidence>
<dbReference type="GO" id="GO:0000902">
    <property type="term" value="P:cell morphogenesis"/>
    <property type="evidence" value="ECO:0007669"/>
    <property type="project" value="UniProtKB-ARBA"/>
</dbReference>
<comment type="function">
    <text evidence="15">Putative Notch ligand involved in the mediation of Notch signaling.</text>
</comment>
<dbReference type="InterPro" id="IPR001774">
    <property type="entry name" value="DSL"/>
</dbReference>
<evidence type="ECO:0000256" key="6">
    <source>
        <dbReference type="ARBA" id="ARBA00022737"/>
    </source>
</evidence>
<dbReference type="Gene3D" id="2.10.25.140">
    <property type="match status" value="1"/>
</dbReference>
<dbReference type="FunFam" id="2.10.25.140:FF:000001">
    <property type="entry name" value="Delta-like protein"/>
    <property type="match status" value="1"/>
</dbReference>
<dbReference type="GO" id="GO:0051240">
    <property type="term" value="P:positive regulation of multicellular organismal process"/>
    <property type="evidence" value="ECO:0007669"/>
    <property type="project" value="UniProtKB-ARBA"/>
</dbReference>
<dbReference type="SMART" id="SM00181">
    <property type="entry name" value="EGF"/>
    <property type="match status" value="9"/>
</dbReference>
<dbReference type="GO" id="GO:0048863">
    <property type="term" value="P:stem cell differentiation"/>
    <property type="evidence" value="ECO:0007669"/>
    <property type="project" value="UniProtKB-ARBA"/>
</dbReference>
<dbReference type="CDD" id="cd00054">
    <property type="entry name" value="EGF_CA"/>
    <property type="match status" value="7"/>
</dbReference>
<dbReference type="SUPFAM" id="SSF57184">
    <property type="entry name" value="Growth factor receptor domain"/>
    <property type="match status" value="2"/>
</dbReference>
<gene>
    <name evidence="21" type="ORF">RRG08_014185</name>
</gene>
<feature type="region of interest" description="Disordered" evidence="16">
    <location>
        <begin position="702"/>
        <end position="734"/>
    </location>
</feature>